<feature type="region of interest" description="Disordered" evidence="17">
    <location>
        <begin position="97"/>
        <end position="116"/>
    </location>
</feature>
<dbReference type="GO" id="GO:0008564">
    <property type="term" value="F:protein-exporting ATPase activity"/>
    <property type="evidence" value="ECO:0007669"/>
    <property type="project" value="UniProtKB-EC"/>
</dbReference>
<dbReference type="CDD" id="cd00060">
    <property type="entry name" value="FHA"/>
    <property type="match status" value="1"/>
</dbReference>
<organism evidence="19 20">
    <name type="scientific">Beauveria bassiana D1-5</name>
    <dbReference type="NCBI Taxonomy" id="1245745"/>
    <lineage>
        <taxon>Eukaryota</taxon>
        <taxon>Fungi</taxon>
        <taxon>Dikarya</taxon>
        <taxon>Ascomycota</taxon>
        <taxon>Pezizomycotina</taxon>
        <taxon>Sordariomycetes</taxon>
        <taxon>Hypocreomycetidae</taxon>
        <taxon>Hypocreales</taxon>
        <taxon>Cordycipitaceae</taxon>
        <taxon>Beauveria</taxon>
    </lineage>
</organism>
<evidence type="ECO:0000256" key="6">
    <source>
        <dbReference type="ARBA" id="ARBA00022781"/>
    </source>
</evidence>
<sequence>MYELRVLNGLHEGAALPLSGERWQLGNAADSDLQLNDGGIKASHALLSRSAEGWMLTPMEGTVCHRHGERLSAQQLWQPGEIFAVGGVWLTLAAADDEWDNRPPPPLPVTSPDEPAPTLREPIGGMQSKPAPAARRSLLARILPRWAQIFTLSSLMLLTFTIFSWVLQPGIAQQNSDEEPQIKPAITNSNELRSVVEQDLRERELYNKVQLASTPQGITLTGDLQENQLPIVSRMVDSIRGDYQLKVALTNQTKVREAVLPFHIVQITAGPHANIVTEDGQRLFVGDERNGLRLTGITADSTDLNAWFAQRHSSLSQLSAVSAYGRITGISGILLESSLPQARIGDLCLISRSGDTEVMAEVVGFNPRHTLLSALGPLDGIAQGARVTPLFQPHSISVSDSLFGSVLDGFGRAIDEDSLSAFALASETPDARGVLGDAPPPTDRPRIDTPLPTGIRSIDGVLTIGVGQRVGVFAGAGCGKTTLLAEMARNTPCDAIVFGLIGERGRELREFLDHELDAELRSRTVLVCSTSDRSSMERARAAFTATAIAEAFRNKGKNVLLIIDSLTRFARAQREIGLALGEPPGRGGLPPSVYTLLPGLLERAGKTSRGSITALYSVLIEQDSMNDPVADEVRSLIDGHIVLTRRLAERGHYPAVDVLASLSRTMSNVVPREHIAEASTLRQMMSAYQQVEMLIRLGEYQPGNDPMTDAAVQSQSAINAFLRQANHAPSDFTDTRQQLQEQVALEQVLTLLLPIRRRRLRRSESEQRQHEQQLRHCQEAVEQGERQLAEQKIGYLQLRNDFVPRHAGVTQPLNDLRETLDVEKSTRAGVIQHIQQIHQLHEEVQQQQARLTAAQSAVQRCQREIEKMDRSFGSSLTRPRSRITSRRTHRKRQPLAHRARRRASDRQKLSRDEKEFSDLLSDDEPAPVMPILSLNLFDGSLGGTEQPQQASEPQASALQAMLESHLVQGIEQQESLPARFSLLLPDLGEVVAQITPASGDGLDIALGFSAHAWDKVRGFEQDGQGALSGRLGKKVRLRFKRREAV</sequence>
<comment type="subcellular location">
    <subcellularLocation>
        <location evidence="1">Cytoplasm</location>
    </subcellularLocation>
</comment>
<dbReference type="EMBL" id="ANFO01000021">
    <property type="protein sequence ID" value="KGQ13852.1"/>
    <property type="molecule type" value="Genomic_DNA"/>
</dbReference>
<dbReference type="EC" id="7.4.2.8" evidence="13"/>
<evidence type="ECO:0000256" key="17">
    <source>
        <dbReference type="SAM" id="MobiDB-lite"/>
    </source>
</evidence>
<dbReference type="GO" id="GO:0046961">
    <property type="term" value="F:proton-transporting ATPase activity, rotational mechanism"/>
    <property type="evidence" value="ECO:0007669"/>
    <property type="project" value="InterPro"/>
</dbReference>
<accession>A0A0A2W594</accession>
<dbReference type="Gene3D" id="2.60.200.20">
    <property type="match status" value="1"/>
</dbReference>
<keyword evidence="10" id="KW-0843">Virulence</keyword>
<dbReference type="Pfam" id="PF02874">
    <property type="entry name" value="ATP-synt_ab_N"/>
    <property type="match status" value="1"/>
</dbReference>
<evidence type="ECO:0000256" key="15">
    <source>
        <dbReference type="ARBA" id="ARBA00034006"/>
    </source>
</evidence>
<dbReference type="SUPFAM" id="SSF52540">
    <property type="entry name" value="P-loop containing nucleoside triphosphate hydrolases"/>
    <property type="match status" value="1"/>
</dbReference>
<feature type="compositionally biased region" description="Basic residues" evidence="17">
    <location>
        <begin position="879"/>
        <end position="901"/>
    </location>
</feature>
<dbReference type="Pfam" id="PF18269">
    <property type="entry name" value="T3SS_ATPase_C"/>
    <property type="match status" value="1"/>
</dbReference>
<dbReference type="FunFam" id="3.40.50.12240:FF:000002">
    <property type="entry name" value="Flagellum-specific ATP synthase FliI"/>
    <property type="match status" value="1"/>
</dbReference>
<dbReference type="Gene3D" id="3.40.50.12240">
    <property type="match status" value="1"/>
</dbReference>
<evidence type="ECO:0000256" key="1">
    <source>
        <dbReference type="ARBA" id="ARBA00004496"/>
    </source>
</evidence>
<dbReference type="InterPro" id="IPR000194">
    <property type="entry name" value="ATPase_F1/V1/A1_a/bsu_nucl-bd"/>
</dbReference>
<keyword evidence="7" id="KW-0067">ATP-binding</keyword>
<dbReference type="CDD" id="cd18117">
    <property type="entry name" value="ATP-synt_flagellum-secretory_path_III_N"/>
    <property type="match status" value="1"/>
</dbReference>
<dbReference type="Proteomes" id="UP000030106">
    <property type="component" value="Unassembled WGS sequence"/>
</dbReference>
<dbReference type="CDD" id="cd17468">
    <property type="entry name" value="T3SS_HrpP_C"/>
    <property type="match status" value="1"/>
</dbReference>
<dbReference type="InterPro" id="IPR005714">
    <property type="entry name" value="ATPase_T3SS_FliI/YscN"/>
</dbReference>
<dbReference type="InterPro" id="IPR001763">
    <property type="entry name" value="Rhodanese-like_dom"/>
</dbReference>
<evidence type="ECO:0000259" key="18">
    <source>
        <dbReference type="PROSITE" id="PS50206"/>
    </source>
</evidence>
<dbReference type="PROSITE" id="PS00152">
    <property type="entry name" value="ATPASE_ALPHA_BETA"/>
    <property type="match status" value="1"/>
</dbReference>
<dbReference type="GO" id="GO:0005737">
    <property type="term" value="C:cytoplasm"/>
    <property type="evidence" value="ECO:0007669"/>
    <property type="project" value="UniProtKB-SubCell"/>
</dbReference>
<feature type="region of interest" description="Disordered" evidence="17">
    <location>
        <begin position="431"/>
        <end position="451"/>
    </location>
</feature>
<evidence type="ECO:0000256" key="14">
    <source>
        <dbReference type="ARBA" id="ARBA00024442"/>
    </source>
</evidence>
<dbReference type="InterPro" id="IPR049757">
    <property type="entry name" value="T3SS_HrpP-like_C"/>
</dbReference>
<feature type="compositionally biased region" description="Basic and acidic residues" evidence="17">
    <location>
        <begin position="902"/>
        <end position="917"/>
    </location>
</feature>
<dbReference type="GO" id="GO:0030254">
    <property type="term" value="P:protein secretion by the type III secretion system"/>
    <property type="evidence" value="ECO:0007669"/>
    <property type="project" value="InterPro"/>
</dbReference>
<dbReference type="InterPro" id="IPR008984">
    <property type="entry name" value="SMAD_FHA_dom_sf"/>
</dbReference>
<dbReference type="InterPro" id="IPR013380">
    <property type="entry name" value="ATPase_T3SS_SctN"/>
</dbReference>
<reference evidence="19 20" key="1">
    <citation type="submission" date="2012-10" db="EMBL/GenBank/DDBJ databases">
        <title>Genome sequencing and analysis of entomopathogenic fungi Beauveria bassiana D1-5.</title>
        <authorList>
            <person name="Li Q."/>
            <person name="Wang L."/>
            <person name="Zhang Z."/>
            <person name="Wang Q."/>
            <person name="Ren J."/>
            <person name="Wang M."/>
            <person name="Xu W."/>
            <person name="Wang J."/>
            <person name="Lu Y."/>
            <person name="Du Q."/>
            <person name="Sun Z."/>
        </authorList>
    </citation>
    <scope>NUCLEOTIDE SEQUENCE [LARGE SCALE GENOMIC DNA]</scope>
    <source>
        <strain evidence="19 20">D1-5</strain>
    </source>
</reference>
<dbReference type="InterPro" id="IPR003593">
    <property type="entry name" value="AAA+_ATPase"/>
</dbReference>
<keyword evidence="9" id="KW-1278">Translocase</keyword>
<dbReference type="Pfam" id="PF00006">
    <property type="entry name" value="ATP-synt_ab"/>
    <property type="match status" value="1"/>
</dbReference>
<evidence type="ECO:0000256" key="10">
    <source>
        <dbReference type="ARBA" id="ARBA00023026"/>
    </source>
</evidence>
<evidence type="ECO:0000256" key="16">
    <source>
        <dbReference type="SAM" id="Coils"/>
    </source>
</evidence>
<evidence type="ECO:0000256" key="4">
    <source>
        <dbReference type="ARBA" id="ARBA00022490"/>
    </source>
</evidence>
<comment type="similarity">
    <text evidence="12">Belongs to the ATPase alpha/beta chains family. T3SS ATPase subfamily.</text>
</comment>
<evidence type="ECO:0000256" key="7">
    <source>
        <dbReference type="ARBA" id="ARBA00022840"/>
    </source>
</evidence>
<dbReference type="InterPro" id="IPR050053">
    <property type="entry name" value="ATPase_alpha/beta_chains"/>
</dbReference>
<evidence type="ECO:0000313" key="19">
    <source>
        <dbReference type="EMBL" id="KGQ13852.1"/>
    </source>
</evidence>
<comment type="catalytic activity">
    <reaction evidence="15">
        <text>ATP + H2O + cellular proteinSide 1 = ADP + phosphate + cellular proteinSide 2.</text>
        <dbReference type="EC" id="7.4.2.8"/>
    </reaction>
</comment>
<feature type="domain" description="Rhodanese" evidence="18">
    <location>
        <begin position="488"/>
        <end position="578"/>
    </location>
</feature>
<feature type="coiled-coil region" evidence="16">
    <location>
        <begin position="760"/>
        <end position="787"/>
    </location>
</feature>
<proteinExistence type="inferred from homology"/>
<keyword evidence="4" id="KW-0963">Cytoplasm</keyword>
<dbReference type="CDD" id="cd01136">
    <property type="entry name" value="ATPase_flagellum-secretory_path_III"/>
    <property type="match status" value="1"/>
</dbReference>
<evidence type="ECO:0000256" key="5">
    <source>
        <dbReference type="ARBA" id="ARBA00022741"/>
    </source>
</evidence>
<dbReference type="InterPro" id="IPR040627">
    <property type="entry name" value="T3SS_ATPase_C"/>
</dbReference>
<dbReference type="NCBIfam" id="TIGR01026">
    <property type="entry name" value="fliI_yscN"/>
    <property type="match status" value="1"/>
</dbReference>
<comment type="caution">
    <text evidence="19">The sequence shown here is derived from an EMBL/GenBank/DDBJ whole genome shotgun (WGS) entry which is preliminary data.</text>
</comment>
<dbReference type="HOGENOM" id="CLU_291858_0_0_1"/>
<dbReference type="InterPro" id="IPR053946">
    <property type="entry name" value="YscD_ppl_3rd"/>
</dbReference>
<dbReference type="NCBIfam" id="TIGR02546">
    <property type="entry name" value="III_secr_ATP"/>
    <property type="match status" value="1"/>
</dbReference>
<evidence type="ECO:0000256" key="3">
    <source>
        <dbReference type="ARBA" id="ARBA00022448"/>
    </source>
</evidence>
<dbReference type="GO" id="GO:0046933">
    <property type="term" value="F:proton-transporting ATP synthase activity, rotational mechanism"/>
    <property type="evidence" value="ECO:0007669"/>
    <property type="project" value="TreeGrafter"/>
</dbReference>
<dbReference type="InterPro" id="IPR020003">
    <property type="entry name" value="ATPase_a/bsu_AS"/>
</dbReference>
<evidence type="ECO:0000256" key="11">
    <source>
        <dbReference type="ARBA" id="ARBA00023065"/>
    </source>
</evidence>
<keyword evidence="11" id="KW-0406">Ion transport</keyword>
<keyword evidence="6" id="KW-0375">Hydrogen ion transport</keyword>
<keyword evidence="16" id="KW-0175">Coiled coil</keyword>
<gene>
    <name evidence="19" type="ORF">BBAD15_g204</name>
</gene>
<name>A0A0A2W594_BEABA</name>
<dbReference type="InterPro" id="IPR004100">
    <property type="entry name" value="ATPase_F1/V1/A1_a/bsu_N"/>
</dbReference>
<dbReference type="AlphaFoldDB" id="A0A0A2W594"/>
<dbReference type="STRING" id="1245745.A0A0A2W594"/>
<evidence type="ECO:0000256" key="2">
    <source>
        <dbReference type="ARBA" id="ARBA00019294"/>
    </source>
</evidence>
<dbReference type="InterPro" id="IPR032030">
    <property type="entry name" value="YscD_cytoplasmic_dom"/>
</dbReference>
<dbReference type="GO" id="GO:0005524">
    <property type="term" value="F:ATP binding"/>
    <property type="evidence" value="ECO:0007669"/>
    <property type="project" value="UniProtKB-KW"/>
</dbReference>
<dbReference type="PROSITE" id="PS50206">
    <property type="entry name" value="RHODANESE_3"/>
    <property type="match status" value="1"/>
</dbReference>
<keyword evidence="8" id="KW-0653">Protein transport</keyword>
<dbReference type="InterPro" id="IPR027417">
    <property type="entry name" value="P-loop_NTPase"/>
</dbReference>
<evidence type="ECO:0000256" key="8">
    <source>
        <dbReference type="ARBA" id="ARBA00022927"/>
    </source>
</evidence>
<keyword evidence="5" id="KW-0547">Nucleotide-binding</keyword>
<evidence type="ECO:0000256" key="13">
    <source>
        <dbReference type="ARBA" id="ARBA00024382"/>
    </source>
</evidence>
<evidence type="ECO:0000256" key="12">
    <source>
        <dbReference type="ARBA" id="ARBA00024342"/>
    </source>
</evidence>
<feature type="region of interest" description="Disordered" evidence="17">
    <location>
        <begin position="869"/>
        <end position="922"/>
    </location>
</feature>
<dbReference type="SUPFAM" id="SSF49879">
    <property type="entry name" value="SMAD/FHA domain"/>
    <property type="match status" value="1"/>
</dbReference>
<dbReference type="PANTHER" id="PTHR15184">
    <property type="entry name" value="ATP SYNTHASE"/>
    <property type="match status" value="1"/>
</dbReference>
<dbReference type="Pfam" id="PF16697">
    <property type="entry name" value="Yop-YscD_cpl"/>
    <property type="match status" value="1"/>
</dbReference>
<dbReference type="GO" id="GO:0016887">
    <property type="term" value="F:ATP hydrolysis activity"/>
    <property type="evidence" value="ECO:0007669"/>
    <property type="project" value="InterPro"/>
</dbReference>
<evidence type="ECO:0000256" key="9">
    <source>
        <dbReference type="ARBA" id="ARBA00022967"/>
    </source>
</evidence>
<keyword evidence="3" id="KW-0813">Transport</keyword>
<dbReference type="SMART" id="SM00382">
    <property type="entry name" value="AAA"/>
    <property type="match status" value="1"/>
</dbReference>
<evidence type="ECO:0000313" key="20">
    <source>
        <dbReference type="Proteomes" id="UP000030106"/>
    </source>
</evidence>
<dbReference type="Pfam" id="PF21934">
    <property type="entry name" value="Yop-YscD_ppl_3rd"/>
    <property type="match status" value="1"/>
</dbReference>
<protein>
    <recommendedName>
        <fullName evidence="2">ATP synthase subunit beta, mitochondrial</fullName>
        <ecNumber evidence="13">7.4.2.8</ecNumber>
    </recommendedName>
    <alternativeName>
        <fullName evidence="14">Type 3 secretion system ATPase</fullName>
    </alternativeName>
</protein>
<dbReference type="PANTHER" id="PTHR15184:SF9">
    <property type="entry name" value="SPI-1 TYPE 3 SECRETION SYSTEM ATPASE"/>
    <property type="match status" value="1"/>
</dbReference>